<evidence type="ECO:0000256" key="1">
    <source>
        <dbReference type="SAM" id="SignalP"/>
    </source>
</evidence>
<protein>
    <recommendedName>
        <fullName evidence="2">Neprosin PEP catalytic domain-containing protein</fullName>
    </recommendedName>
</protein>
<feature type="domain" description="Neprosin PEP catalytic" evidence="2">
    <location>
        <begin position="127"/>
        <end position="376"/>
    </location>
</feature>
<dbReference type="PROSITE" id="PS52045">
    <property type="entry name" value="NEPROSIN_PEP_CD"/>
    <property type="match status" value="1"/>
</dbReference>
<dbReference type="EMBL" id="LR031872">
    <property type="protein sequence ID" value="VDC85297.1"/>
    <property type="molecule type" value="Genomic_DNA"/>
</dbReference>
<dbReference type="InterPro" id="IPR004314">
    <property type="entry name" value="Neprosin"/>
</dbReference>
<dbReference type="Pfam" id="PF03080">
    <property type="entry name" value="Neprosin"/>
    <property type="match status" value="1"/>
</dbReference>
<accession>A0A3P5ZZK6</accession>
<gene>
    <name evidence="3" type="ORF">BOLC3T12799H</name>
</gene>
<dbReference type="InterPro" id="IPR025521">
    <property type="entry name" value="Neprosin_propep"/>
</dbReference>
<organism evidence="3">
    <name type="scientific">Brassica oleracea</name>
    <name type="common">Wild cabbage</name>
    <dbReference type="NCBI Taxonomy" id="3712"/>
    <lineage>
        <taxon>Eukaryota</taxon>
        <taxon>Viridiplantae</taxon>
        <taxon>Streptophyta</taxon>
        <taxon>Embryophyta</taxon>
        <taxon>Tracheophyta</taxon>
        <taxon>Spermatophyta</taxon>
        <taxon>Magnoliopsida</taxon>
        <taxon>eudicotyledons</taxon>
        <taxon>Gunneridae</taxon>
        <taxon>Pentapetalae</taxon>
        <taxon>rosids</taxon>
        <taxon>malvids</taxon>
        <taxon>Brassicales</taxon>
        <taxon>Brassicaceae</taxon>
        <taxon>Brassiceae</taxon>
        <taxon>Brassica</taxon>
    </lineage>
</organism>
<dbReference type="AlphaFoldDB" id="A0A3P5ZZK6"/>
<keyword evidence="1" id="KW-0732">Signal</keyword>
<dbReference type="Pfam" id="PF14365">
    <property type="entry name" value="Neprosin_AP"/>
    <property type="match status" value="1"/>
</dbReference>
<dbReference type="PANTHER" id="PTHR31589:SF91">
    <property type="entry name" value="PROTEIN, PUTATIVE (DUF239)-RELATED"/>
    <property type="match status" value="1"/>
</dbReference>
<feature type="chain" id="PRO_5017967715" description="Neprosin PEP catalytic domain-containing protein" evidence="1">
    <location>
        <begin position="23"/>
        <end position="377"/>
    </location>
</feature>
<name>A0A3P5ZZK6_BRAOL</name>
<dbReference type="InterPro" id="IPR053168">
    <property type="entry name" value="Glutamic_endopeptidase"/>
</dbReference>
<dbReference type="PANTHER" id="PTHR31589">
    <property type="entry name" value="PROTEIN, PUTATIVE (DUF239)-RELATED-RELATED"/>
    <property type="match status" value="1"/>
</dbReference>
<feature type="signal peptide" evidence="1">
    <location>
        <begin position="1"/>
        <end position="22"/>
    </location>
</feature>
<sequence>MDIVLKFVAFIIASSLFQPGETLKVHKSSKVNEKMIYNCVDIYKQPSLNHPLLQNHKIQMEPSFSVPKSNRFENKMRKNIIGCPNGTVPILKNIKDHAANTQYFAEKYFNPLTVESHGTHYYGDLKLIKKLRNLKFAGIRLQKDGPYYGIAAWISVHDLNISRDQASFANMYVGNRVNNKENFIQVGWMINPSVLGDGRPWSYGFWRGVNGAGCYNTVCPGFIQVSKDDPLSEPLPYAPEGKRNIALTIQQDTDTGHWWVTDIEEGDKPDIHIGYWPKELFDLMGDGANILGIGGAVQSSSSGVSPPMGNGHLPTKKDMDSARVSEFLYRYENSDFKNYYQYSKLDKLLDSEKCYGLKKGDDYFFTFGGPGGNSCGI</sequence>
<evidence type="ECO:0000259" key="2">
    <source>
        <dbReference type="PROSITE" id="PS52045"/>
    </source>
</evidence>
<evidence type="ECO:0000313" key="3">
    <source>
        <dbReference type="EMBL" id="VDC85297.1"/>
    </source>
</evidence>
<proteinExistence type="predicted"/>
<reference evidence="3" key="1">
    <citation type="submission" date="2018-11" db="EMBL/GenBank/DDBJ databases">
        <authorList>
            <consortium name="Genoscope - CEA"/>
            <person name="William W."/>
        </authorList>
    </citation>
    <scope>NUCLEOTIDE SEQUENCE</scope>
</reference>